<dbReference type="PANTHER" id="PTHR22538">
    <property type="entry name" value="CILIA- AND FLAGELLA-ASSOCIATED PROTEIN 74"/>
    <property type="match status" value="1"/>
</dbReference>
<organism evidence="3 4">
    <name type="scientific">Mesembrinibis cayennensis</name>
    <dbReference type="NCBI Taxonomy" id="1118748"/>
    <lineage>
        <taxon>Eukaryota</taxon>
        <taxon>Metazoa</taxon>
        <taxon>Chordata</taxon>
        <taxon>Craniata</taxon>
        <taxon>Vertebrata</taxon>
        <taxon>Euteleostomi</taxon>
        <taxon>Archelosauria</taxon>
        <taxon>Archosauria</taxon>
        <taxon>Dinosauria</taxon>
        <taxon>Saurischia</taxon>
        <taxon>Theropoda</taxon>
        <taxon>Coelurosauria</taxon>
        <taxon>Aves</taxon>
        <taxon>Neognathae</taxon>
        <taxon>Neoaves</taxon>
        <taxon>Aequornithes</taxon>
        <taxon>Pelecaniformes</taxon>
        <taxon>Threskiornithidae</taxon>
        <taxon>Mesembrinibis</taxon>
    </lineage>
</organism>
<dbReference type="Gene3D" id="2.60.40.10">
    <property type="entry name" value="Immunoglobulins"/>
    <property type="match status" value="1"/>
</dbReference>
<feature type="domain" description="CFAP74 second Ig-like" evidence="2">
    <location>
        <begin position="530"/>
        <end position="565"/>
    </location>
</feature>
<name>A0A7L0PCE1_9AVES</name>
<dbReference type="PANTHER" id="PTHR22538:SF0">
    <property type="entry name" value="CILIA- AND FLAGELLA-ASSOCIATED PROTEIN 74"/>
    <property type="match status" value="1"/>
</dbReference>
<dbReference type="Proteomes" id="UP000574277">
    <property type="component" value="Unassembled WGS sequence"/>
</dbReference>
<evidence type="ECO:0000259" key="2">
    <source>
        <dbReference type="Pfam" id="PF24770"/>
    </source>
</evidence>
<evidence type="ECO:0000313" key="3">
    <source>
        <dbReference type="EMBL" id="NXL03615.1"/>
    </source>
</evidence>
<comment type="caution">
    <text evidence="3">The sequence shown here is derived from an EMBL/GenBank/DDBJ whole genome shotgun (WGS) entry which is preliminary data.</text>
</comment>
<feature type="non-terminal residue" evidence="3">
    <location>
        <position position="565"/>
    </location>
</feature>
<feature type="non-terminal residue" evidence="3">
    <location>
        <position position="1"/>
    </location>
</feature>
<keyword evidence="4" id="KW-1185">Reference proteome</keyword>
<protein>
    <submittedName>
        <fullName evidence="3">CFA74 protein</fullName>
    </submittedName>
</protein>
<proteinExistence type="predicted"/>
<sequence>DELSTCQLRIKMLAKQLEYVDIEIEKEEEAGNVAALSRLQAMRRRLCTEREKEKDFELKIALTLKENMLEMWRIETEQGKYEILHEQLKKAEEELEMQYQERAEVRIWKEKIAALQAEENWRPREKKEAAAQKEYEERRKKMLEDAKRNHEKAVCFLRKSMARIHEKNAKEEVKTQEHMERRIQAVLSLKTSITSNREKLQTLQVWNKAMALEAKKEEMKMREAILAEGGNVAKEIFLHKQLLEHEKEKQASREQQKSRKIEIVSQILREKAYIHKQKKSQSCAKAIKGGGKLEDSSLWRMKTWQYIEKTCKRSAGAISQVNKGLRINSGERTAAVGEISEKIPHDVLCESGEDEKERDKTLAEPEFPGLWSRECDLHKVPKEAMDPEQLATRVEKKDISEKKMEGFQTGIFHQQIVSGCEHKGCTFYSKPSCIHFKDFDVGQIYKKKIVLINASYSVNFCRLVGISEWLKDFISIHFDPPGKISAGMSCEIVVTFKPMINETLEGEVMFMAQTGSFSVPLKCTAKRCILALDKELIDFGSHVVGETISRTINLTNSGALGTRFK</sequence>
<dbReference type="Pfam" id="PF24771">
    <property type="entry name" value="Ig_CFAP74_1st"/>
    <property type="match status" value="1"/>
</dbReference>
<gene>
    <name evidence="3" type="primary">Cfap74_0</name>
    <name evidence="3" type="ORF">MESCAY_R04493</name>
</gene>
<feature type="coiled-coil region" evidence="1">
    <location>
        <begin position="126"/>
        <end position="153"/>
    </location>
</feature>
<keyword evidence="1" id="KW-0175">Coiled coil</keyword>
<dbReference type="InterPro" id="IPR056306">
    <property type="entry name" value="Ig-CFAP74_2nd"/>
</dbReference>
<accession>A0A7L0PCE1</accession>
<evidence type="ECO:0000256" key="1">
    <source>
        <dbReference type="SAM" id="Coils"/>
    </source>
</evidence>
<reference evidence="3 4" key="1">
    <citation type="submission" date="2019-09" db="EMBL/GenBank/DDBJ databases">
        <title>Bird 10,000 Genomes (B10K) Project - Family phase.</title>
        <authorList>
            <person name="Zhang G."/>
        </authorList>
    </citation>
    <scope>NUCLEOTIDE SEQUENCE [LARGE SCALE GENOMIC DNA]</scope>
    <source>
        <strain evidence="3">B10K-DU-001-44</strain>
        <tissue evidence="3">Muscle</tissue>
    </source>
</reference>
<evidence type="ECO:0000313" key="4">
    <source>
        <dbReference type="Proteomes" id="UP000574277"/>
    </source>
</evidence>
<feature type="coiled-coil region" evidence="1">
    <location>
        <begin position="74"/>
        <end position="101"/>
    </location>
</feature>
<dbReference type="Pfam" id="PF24770">
    <property type="entry name" value="Ig-CFAP74_2"/>
    <property type="match status" value="1"/>
</dbReference>
<dbReference type="InterPro" id="IPR013783">
    <property type="entry name" value="Ig-like_fold"/>
</dbReference>
<dbReference type="EMBL" id="VXAT01007130">
    <property type="protein sequence ID" value="NXL03615.1"/>
    <property type="molecule type" value="Genomic_DNA"/>
</dbReference>
<dbReference type="AlphaFoldDB" id="A0A7L0PCE1"/>